<dbReference type="InterPro" id="IPR050367">
    <property type="entry name" value="APC_superfamily"/>
</dbReference>
<reference evidence="7" key="1">
    <citation type="submission" date="2018-05" db="EMBL/GenBank/DDBJ databases">
        <authorList>
            <person name="Lanie J.A."/>
            <person name="Ng W.-L."/>
            <person name="Kazmierczak K.M."/>
            <person name="Andrzejewski T.M."/>
            <person name="Davidsen T.M."/>
            <person name="Wayne K.J."/>
            <person name="Tettelin H."/>
            <person name="Glass J.I."/>
            <person name="Rusch D."/>
            <person name="Podicherti R."/>
            <person name="Tsui H.-C.T."/>
            <person name="Winkler M.E."/>
        </authorList>
    </citation>
    <scope>NUCLEOTIDE SEQUENCE</scope>
</reference>
<keyword evidence="2" id="KW-1003">Cell membrane</keyword>
<feature type="transmembrane region" description="Helical" evidence="6">
    <location>
        <begin position="405"/>
        <end position="423"/>
    </location>
</feature>
<proteinExistence type="predicted"/>
<keyword evidence="4 6" id="KW-1133">Transmembrane helix</keyword>
<evidence type="ECO:0008006" key="8">
    <source>
        <dbReference type="Google" id="ProtNLM"/>
    </source>
</evidence>
<evidence type="ECO:0000256" key="2">
    <source>
        <dbReference type="ARBA" id="ARBA00022475"/>
    </source>
</evidence>
<gene>
    <name evidence="7" type="ORF">METZ01_LOCUS75536</name>
</gene>
<dbReference type="AlphaFoldDB" id="A0A381U369"/>
<evidence type="ECO:0000256" key="4">
    <source>
        <dbReference type="ARBA" id="ARBA00022989"/>
    </source>
</evidence>
<feature type="transmembrane region" description="Helical" evidence="6">
    <location>
        <begin position="183"/>
        <end position="201"/>
    </location>
</feature>
<name>A0A381U369_9ZZZZ</name>
<dbReference type="Pfam" id="PF13520">
    <property type="entry name" value="AA_permease_2"/>
    <property type="match status" value="1"/>
</dbReference>
<evidence type="ECO:0000256" key="3">
    <source>
        <dbReference type="ARBA" id="ARBA00022692"/>
    </source>
</evidence>
<dbReference type="Gene3D" id="1.20.1740.10">
    <property type="entry name" value="Amino acid/polyamine transporter I"/>
    <property type="match status" value="1"/>
</dbReference>
<dbReference type="PANTHER" id="PTHR42770:SF7">
    <property type="entry name" value="MEMBRANE PROTEIN"/>
    <property type="match status" value="1"/>
</dbReference>
<protein>
    <recommendedName>
        <fullName evidence="8">Amino acid permease/ SLC12A domain-containing protein</fullName>
    </recommendedName>
</protein>
<dbReference type="PIRSF" id="PIRSF006060">
    <property type="entry name" value="AA_transporter"/>
    <property type="match status" value="1"/>
</dbReference>
<dbReference type="PANTHER" id="PTHR42770">
    <property type="entry name" value="AMINO ACID TRANSPORTER-RELATED"/>
    <property type="match status" value="1"/>
</dbReference>
<feature type="transmembrane region" description="Helical" evidence="6">
    <location>
        <begin position="381"/>
        <end position="399"/>
    </location>
</feature>
<feature type="transmembrane region" description="Helical" evidence="6">
    <location>
        <begin position="151"/>
        <end position="171"/>
    </location>
</feature>
<dbReference type="EMBL" id="UINC01005652">
    <property type="protein sequence ID" value="SVA22682.1"/>
    <property type="molecule type" value="Genomic_DNA"/>
</dbReference>
<feature type="transmembrane region" description="Helical" evidence="6">
    <location>
        <begin position="85"/>
        <end position="105"/>
    </location>
</feature>
<sequence length="450" mass="48888">MATLKRDLGKLSGYATIIGILVGAGIFRVTGEAGAVAGSAVPWAYLLFAPIVISTALAYSVFISTPLGMRPGGAYIHISRTFGNYYLGFIAMWMKLLAFIGAISFMSTSLGEYMTFFIPGTDPRLWATITMVFFYGINLFGVRHYGHIQTAMLAVLIFSILVLVIPGLFAVDLSYYDPMLPKGFSGLLNAMPMLFFSYAGFETLAQVAGETKNPTKTLPMIFVKGVLASVFIFFFMAFVAFGVLPADTLAQSQSAMADASAVYLPPWGSNIVAIGAMSAFLTSINGSILVPSRMLFVFSEDRLLPTFLAAIHPKWRTPHISLIISGIICTGLVWSKSAYFLMSTGLIGIFIIYIIQGLALIAMPTVNKPLYESAGFKPPVWVLYLLGGITVISMGFFMAQIIADVFLWTLGGVILGTLVYFLGRSAGKKEGFDYEARMAKDFQLVEQETV</sequence>
<feature type="transmembrane region" description="Helical" evidence="6">
    <location>
        <begin position="221"/>
        <end position="244"/>
    </location>
</feature>
<dbReference type="GO" id="GO:0022857">
    <property type="term" value="F:transmembrane transporter activity"/>
    <property type="evidence" value="ECO:0007669"/>
    <property type="project" value="InterPro"/>
</dbReference>
<comment type="subcellular location">
    <subcellularLocation>
        <location evidence="1">Cell membrane</location>
        <topology evidence="1">Multi-pass membrane protein</topology>
    </subcellularLocation>
</comment>
<keyword evidence="5 6" id="KW-0472">Membrane</keyword>
<feature type="transmembrane region" description="Helical" evidence="6">
    <location>
        <begin position="125"/>
        <end position="142"/>
    </location>
</feature>
<dbReference type="InterPro" id="IPR002293">
    <property type="entry name" value="AA/rel_permease1"/>
</dbReference>
<feature type="transmembrane region" description="Helical" evidence="6">
    <location>
        <begin position="12"/>
        <end position="31"/>
    </location>
</feature>
<evidence type="ECO:0000256" key="5">
    <source>
        <dbReference type="ARBA" id="ARBA00023136"/>
    </source>
</evidence>
<organism evidence="7">
    <name type="scientific">marine metagenome</name>
    <dbReference type="NCBI Taxonomy" id="408172"/>
    <lineage>
        <taxon>unclassified sequences</taxon>
        <taxon>metagenomes</taxon>
        <taxon>ecological metagenomes</taxon>
    </lineage>
</organism>
<dbReference type="GO" id="GO:0005886">
    <property type="term" value="C:plasma membrane"/>
    <property type="evidence" value="ECO:0007669"/>
    <property type="project" value="UniProtKB-SubCell"/>
</dbReference>
<feature type="transmembrane region" description="Helical" evidence="6">
    <location>
        <begin position="340"/>
        <end position="361"/>
    </location>
</feature>
<keyword evidence="3 6" id="KW-0812">Transmembrane</keyword>
<feature type="transmembrane region" description="Helical" evidence="6">
    <location>
        <begin position="271"/>
        <end position="296"/>
    </location>
</feature>
<evidence type="ECO:0000256" key="6">
    <source>
        <dbReference type="SAM" id="Phobius"/>
    </source>
</evidence>
<evidence type="ECO:0000313" key="7">
    <source>
        <dbReference type="EMBL" id="SVA22682.1"/>
    </source>
</evidence>
<evidence type="ECO:0000256" key="1">
    <source>
        <dbReference type="ARBA" id="ARBA00004651"/>
    </source>
</evidence>
<feature type="transmembrane region" description="Helical" evidence="6">
    <location>
        <begin position="317"/>
        <end position="334"/>
    </location>
</feature>
<accession>A0A381U369</accession>
<feature type="transmembrane region" description="Helical" evidence="6">
    <location>
        <begin position="43"/>
        <end position="64"/>
    </location>
</feature>